<dbReference type="InterPro" id="IPR001138">
    <property type="entry name" value="Zn2Cys6_DnaBD"/>
</dbReference>
<organism evidence="5 6">
    <name type="scientific">Pisolithus microcarpus 441</name>
    <dbReference type="NCBI Taxonomy" id="765257"/>
    <lineage>
        <taxon>Eukaryota</taxon>
        <taxon>Fungi</taxon>
        <taxon>Dikarya</taxon>
        <taxon>Basidiomycota</taxon>
        <taxon>Agaricomycotina</taxon>
        <taxon>Agaricomycetes</taxon>
        <taxon>Agaricomycetidae</taxon>
        <taxon>Boletales</taxon>
        <taxon>Sclerodermatineae</taxon>
        <taxon>Pisolithaceae</taxon>
        <taxon>Pisolithus</taxon>
    </lineage>
</organism>
<comment type="subcellular location">
    <subcellularLocation>
        <location evidence="1">Nucleus</location>
    </subcellularLocation>
</comment>
<evidence type="ECO:0000256" key="3">
    <source>
        <dbReference type="SAM" id="MobiDB-lite"/>
    </source>
</evidence>
<dbReference type="PANTHER" id="PTHR31001:SF56">
    <property type="entry name" value="ZN(2)-C6 FUNGAL-TYPE DOMAIN-CONTAINING PROTEIN"/>
    <property type="match status" value="1"/>
</dbReference>
<dbReference type="CDD" id="cd00067">
    <property type="entry name" value="GAL4"/>
    <property type="match status" value="1"/>
</dbReference>
<evidence type="ECO:0000256" key="2">
    <source>
        <dbReference type="ARBA" id="ARBA00023242"/>
    </source>
</evidence>
<dbReference type="PROSITE" id="PS50048">
    <property type="entry name" value="ZN2_CY6_FUNGAL_2"/>
    <property type="match status" value="1"/>
</dbReference>
<dbReference type="GO" id="GO:0000981">
    <property type="term" value="F:DNA-binding transcription factor activity, RNA polymerase II-specific"/>
    <property type="evidence" value="ECO:0007669"/>
    <property type="project" value="InterPro"/>
</dbReference>
<dbReference type="InterPro" id="IPR050613">
    <property type="entry name" value="Sec_Metabolite_Reg"/>
</dbReference>
<feature type="region of interest" description="Disordered" evidence="3">
    <location>
        <begin position="1"/>
        <end position="22"/>
    </location>
</feature>
<keyword evidence="6" id="KW-1185">Reference proteome</keyword>
<dbReference type="PROSITE" id="PS00463">
    <property type="entry name" value="ZN2_CY6_FUNGAL_1"/>
    <property type="match status" value="1"/>
</dbReference>
<accession>A0A0C9ZLM5</accession>
<reference evidence="5 6" key="1">
    <citation type="submission" date="2014-04" db="EMBL/GenBank/DDBJ databases">
        <authorList>
            <consortium name="DOE Joint Genome Institute"/>
            <person name="Kuo A."/>
            <person name="Kohler A."/>
            <person name="Costa M.D."/>
            <person name="Nagy L.G."/>
            <person name="Floudas D."/>
            <person name="Copeland A."/>
            <person name="Barry K.W."/>
            <person name="Cichocki N."/>
            <person name="Veneault-Fourrey C."/>
            <person name="LaButti K."/>
            <person name="Lindquist E.A."/>
            <person name="Lipzen A."/>
            <person name="Lundell T."/>
            <person name="Morin E."/>
            <person name="Murat C."/>
            <person name="Sun H."/>
            <person name="Tunlid A."/>
            <person name="Henrissat B."/>
            <person name="Grigoriev I.V."/>
            <person name="Hibbett D.S."/>
            <person name="Martin F."/>
            <person name="Nordberg H.P."/>
            <person name="Cantor M.N."/>
            <person name="Hua S.X."/>
        </authorList>
    </citation>
    <scope>NUCLEOTIDE SEQUENCE [LARGE SCALE GENOMIC DNA]</scope>
    <source>
        <strain evidence="5 6">441</strain>
    </source>
</reference>
<sequence length="163" mass="18009">MKHKTSHGDLGELAYDGSRARETEQKRIRGQMSCAECSRLKIKCDKRIPCQSCQRRGCETLCPNRSLSTGERTRSIVAATEHLHRRLTYMTERIRQLEDALSELQARNSTEPHPLLQLDLFGAPQHDNHVGPSTGALAAAETIRGGSKSSNHIVGSHVDVVVG</sequence>
<dbReference type="InterPro" id="IPR036864">
    <property type="entry name" value="Zn2-C6_fun-type_DNA-bd_sf"/>
</dbReference>
<feature type="domain" description="Zn(2)-C6 fungal-type" evidence="4">
    <location>
        <begin position="33"/>
        <end position="62"/>
    </location>
</feature>
<feature type="compositionally biased region" description="Basic and acidic residues" evidence="3">
    <location>
        <begin position="1"/>
        <end position="10"/>
    </location>
</feature>
<proteinExistence type="predicted"/>
<dbReference type="OrthoDB" id="2607257at2759"/>
<evidence type="ECO:0000313" key="5">
    <source>
        <dbReference type="EMBL" id="KIK23282.1"/>
    </source>
</evidence>
<dbReference type="GO" id="GO:0008270">
    <property type="term" value="F:zinc ion binding"/>
    <property type="evidence" value="ECO:0007669"/>
    <property type="project" value="InterPro"/>
</dbReference>
<dbReference type="Proteomes" id="UP000054018">
    <property type="component" value="Unassembled WGS sequence"/>
</dbReference>
<gene>
    <name evidence="5" type="ORF">PISMIDRAFT_466641</name>
</gene>
<dbReference type="GO" id="GO:0005634">
    <property type="term" value="C:nucleus"/>
    <property type="evidence" value="ECO:0007669"/>
    <property type="project" value="UniProtKB-SubCell"/>
</dbReference>
<dbReference type="Pfam" id="PF00172">
    <property type="entry name" value="Zn_clus"/>
    <property type="match status" value="1"/>
</dbReference>
<protein>
    <recommendedName>
        <fullName evidence="4">Zn(2)-C6 fungal-type domain-containing protein</fullName>
    </recommendedName>
</protein>
<dbReference type="AlphaFoldDB" id="A0A0C9ZLM5"/>
<dbReference type="SUPFAM" id="SSF57701">
    <property type="entry name" value="Zn2/Cys6 DNA-binding domain"/>
    <property type="match status" value="1"/>
</dbReference>
<evidence type="ECO:0000259" key="4">
    <source>
        <dbReference type="PROSITE" id="PS50048"/>
    </source>
</evidence>
<reference evidence="6" key="2">
    <citation type="submission" date="2015-01" db="EMBL/GenBank/DDBJ databases">
        <title>Evolutionary Origins and Diversification of the Mycorrhizal Mutualists.</title>
        <authorList>
            <consortium name="DOE Joint Genome Institute"/>
            <consortium name="Mycorrhizal Genomics Consortium"/>
            <person name="Kohler A."/>
            <person name="Kuo A."/>
            <person name="Nagy L.G."/>
            <person name="Floudas D."/>
            <person name="Copeland A."/>
            <person name="Barry K.W."/>
            <person name="Cichocki N."/>
            <person name="Veneault-Fourrey C."/>
            <person name="LaButti K."/>
            <person name="Lindquist E.A."/>
            <person name="Lipzen A."/>
            <person name="Lundell T."/>
            <person name="Morin E."/>
            <person name="Murat C."/>
            <person name="Riley R."/>
            <person name="Ohm R."/>
            <person name="Sun H."/>
            <person name="Tunlid A."/>
            <person name="Henrissat B."/>
            <person name="Grigoriev I.V."/>
            <person name="Hibbett D.S."/>
            <person name="Martin F."/>
        </authorList>
    </citation>
    <scope>NUCLEOTIDE SEQUENCE [LARGE SCALE GENOMIC DNA]</scope>
    <source>
        <strain evidence="6">441</strain>
    </source>
</reference>
<dbReference type="HOGENOM" id="CLU_1627745_0_0_1"/>
<dbReference type="EMBL" id="KN833728">
    <property type="protein sequence ID" value="KIK23282.1"/>
    <property type="molecule type" value="Genomic_DNA"/>
</dbReference>
<dbReference type="Gene3D" id="4.10.240.10">
    <property type="entry name" value="Zn(2)-C6 fungal-type DNA-binding domain"/>
    <property type="match status" value="1"/>
</dbReference>
<name>A0A0C9ZLM5_9AGAM</name>
<dbReference type="PANTHER" id="PTHR31001">
    <property type="entry name" value="UNCHARACTERIZED TRANSCRIPTIONAL REGULATORY PROTEIN"/>
    <property type="match status" value="1"/>
</dbReference>
<evidence type="ECO:0000313" key="6">
    <source>
        <dbReference type="Proteomes" id="UP000054018"/>
    </source>
</evidence>
<dbReference type="SMART" id="SM00066">
    <property type="entry name" value="GAL4"/>
    <property type="match status" value="1"/>
</dbReference>
<evidence type="ECO:0000256" key="1">
    <source>
        <dbReference type="ARBA" id="ARBA00004123"/>
    </source>
</evidence>
<keyword evidence="2" id="KW-0539">Nucleus</keyword>